<sequence length="61" mass="7179">MMEKKMRSTGFGTSSNHSGTCRTFVELLFLRYFFASDHSGKKFLYLCVRGEVEYREIKQTE</sequence>
<gene>
    <name evidence="1" type="ORF">X777_16185</name>
</gene>
<keyword evidence="2" id="KW-1185">Reference proteome</keyword>
<dbReference type="Proteomes" id="UP000053097">
    <property type="component" value="Unassembled WGS sequence"/>
</dbReference>
<organism evidence="1 2">
    <name type="scientific">Ooceraea biroi</name>
    <name type="common">Clonal raider ant</name>
    <name type="synonym">Cerapachys biroi</name>
    <dbReference type="NCBI Taxonomy" id="2015173"/>
    <lineage>
        <taxon>Eukaryota</taxon>
        <taxon>Metazoa</taxon>
        <taxon>Ecdysozoa</taxon>
        <taxon>Arthropoda</taxon>
        <taxon>Hexapoda</taxon>
        <taxon>Insecta</taxon>
        <taxon>Pterygota</taxon>
        <taxon>Neoptera</taxon>
        <taxon>Endopterygota</taxon>
        <taxon>Hymenoptera</taxon>
        <taxon>Apocrita</taxon>
        <taxon>Aculeata</taxon>
        <taxon>Formicoidea</taxon>
        <taxon>Formicidae</taxon>
        <taxon>Dorylinae</taxon>
        <taxon>Ooceraea</taxon>
    </lineage>
</organism>
<name>A0A026WVD2_OOCBI</name>
<proteinExistence type="predicted"/>
<protein>
    <submittedName>
        <fullName evidence="1">Uncharacterized protein</fullName>
    </submittedName>
</protein>
<reference evidence="1 2" key="1">
    <citation type="journal article" date="2014" name="Curr. Biol.">
        <title>The genome of the clonal raider ant Cerapachys biroi.</title>
        <authorList>
            <person name="Oxley P.R."/>
            <person name="Ji L."/>
            <person name="Fetter-Pruneda I."/>
            <person name="McKenzie S.K."/>
            <person name="Li C."/>
            <person name="Hu H."/>
            <person name="Zhang G."/>
            <person name="Kronauer D.J."/>
        </authorList>
    </citation>
    <scope>NUCLEOTIDE SEQUENCE [LARGE SCALE GENOMIC DNA]</scope>
</reference>
<accession>A0A026WVD2</accession>
<evidence type="ECO:0000313" key="2">
    <source>
        <dbReference type="Proteomes" id="UP000053097"/>
    </source>
</evidence>
<dbReference type="AlphaFoldDB" id="A0A026WVD2"/>
<evidence type="ECO:0000313" key="1">
    <source>
        <dbReference type="EMBL" id="EZA59982.1"/>
    </source>
</evidence>
<dbReference type="EMBL" id="KK107087">
    <property type="protein sequence ID" value="EZA59982.1"/>
    <property type="molecule type" value="Genomic_DNA"/>
</dbReference>